<dbReference type="KEGG" id="msu:MS1117"/>
<name>Q65TI6_MANSM</name>
<dbReference type="AlphaFoldDB" id="Q65TI6"/>
<keyword evidence="2" id="KW-1185">Reference proteome</keyword>
<gene>
    <name evidence="1" type="ordered locus">MS1117</name>
</gene>
<protein>
    <submittedName>
        <fullName evidence="1">Uncharacterized protein</fullName>
    </submittedName>
</protein>
<dbReference type="Proteomes" id="UP000000607">
    <property type="component" value="Chromosome"/>
</dbReference>
<dbReference type="STRING" id="221988.MS1117"/>
<accession>Q65TI6</accession>
<evidence type="ECO:0000313" key="1">
    <source>
        <dbReference type="EMBL" id="AAU37724.1"/>
    </source>
</evidence>
<dbReference type="EMBL" id="AE016827">
    <property type="protein sequence ID" value="AAU37724.1"/>
    <property type="molecule type" value="Genomic_DNA"/>
</dbReference>
<proteinExistence type="predicted"/>
<evidence type="ECO:0000313" key="2">
    <source>
        <dbReference type="Proteomes" id="UP000000607"/>
    </source>
</evidence>
<dbReference type="HOGENOM" id="CLU_3292096_0_0_6"/>
<reference evidence="1 2" key="1">
    <citation type="journal article" date="2004" name="Nat. Biotechnol.">
        <title>The genome sequence of the capnophilic rumen bacterium Mannheimia succiniciproducens.</title>
        <authorList>
            <person name="Hong S.H."/>
            <person name="Kim J.S."/>
            <person name="Lee S.Y."/>
            <person name="In Y.H."/>
            <person name="Choi S.S."/>
            <person name="Rih J.-K."/>
            <person name="Kim C.H."/>
            <person name="Jeong H."/>
            <person name="Hur C.G."/>
            <person name="Kim J.J."/>
        </authorList>
    </citation>
    <scope>NUCLEOTIDE SEQUENCE [LARGE SCALE GENOMIC DNA]</scope>
    <source>
        <strain evidence="2">KCTC 0769BP / MBEL55E</strain>
    </source>
</reference>
<organism evidence="1 2">
    <name type="scientific">Mannheimia succiniciproducens (strain KCTC 0769BP / MBEL55E)</name>
    <dbReference type="NCBI Taxonomy" id="221988"/>
    <lineage>
        <taxon>Bacteria</taxon>
        <taxon>Pseudomonadati</taxon>
        <taxon>Pseudomonadota</taxon>
        <taxon>Gammaproteobacteria</taxon>
        <taxon>Pasteurellales</taxon>
        <taxon>Pasteurellaceae</taxon>
        <taxon>Basfia</taxon>
    </lineage>
</organism>
<sequence length="40" mass="4676">MKKSIKMSIWSYSLFSVNSSIKYDYILPFLGQNSQLILCK</sequence>